<proteinExistence type="predicted"/>
<reference evidence="2" key="1">
    <citation type="journal article" date="2023" name="Nat. Plants">
        <title>Single-cell RNA sequencing provides a high-resolution roadmap for understanding the multicellular compartmentation of specialized metabolism.</title>
        <authorList>
            <person name="Sun S."/>
            <person name="Shen X."/>
            <person name="Li Y."/>
            <person name="Li Y."/>
            <person name="Wang S."/>
            <person name="Li R."/>
            <person name="Zhang H."/>
            <person name="Shen G."/>
            <person name="Guo B."/>
            <person name="Wei J."/>
            <person name="Xu J."/>
            <person name="St-Pierre B."/>
            <person name="Chen S."/>
            <person name="Sun C."/>
        </authorList>
    </citation>
    <scope>NUCLEOTIDE SEQUENCE [LARGE SCALE GENOMIC DNA]</scope>
</reference>
<organism evidence="1 2">
    <name type="scientific">Catharanthus roseus</name>
    <name type="common">Madagascar periwinkle</name>
    <name type="synonym">Vinca rosea</name>
    <dbReference type="NCBI Taxonomy" id="4058"/>
    <lineage>
        <taxon>Eukaryota</taxon>
        <taxon>Viridiplantae</taxon>
        <taxon>Streptophyta</taxon>
        <taxon>Embryophyta</taxon>
        <taxon>Tracheophyta</taxon>
        <taxon>Spermatophyta</taxon>
        <taxon>Magnoliopsida</taxon>
        <taxon>eudicotyledons</taxon>
        <taxon>Gunneridae</taxon>
        <taxon>Pentapetalae</taxon>
        <taxon>asterids</taxon>
        <taxon>lamiids</taxon>
        <taxon>Gentianales</taxon>
        <taxon>Apocynaceae</taxon>
        <taxon>Rauvolfioideae</taxon>
        <taxon>Vinceae</taxon>
        <taxon>Catharanthinae</taxon>
        <taxon>Catharanthus</taxon>
    </lineage>
</organism>
<keyword evidence="2" id="KW-1185">Reference proteome</keyword>
<protein>
    <submittedName>
        <fullName evidence="1">Uncharacterized protein</fullName>
    </submittedName>
</protein>
<dbReference type="Proteomes" id="UP001060085">
    <property type="component" value="Linkage Group LG05"/>
</dbReference>
<comment type="caution">
    <text evidence="1">The sequence shown here is derived from an EMBL/GenBank/DDBJ whole genome shotgun (WGS) entry which is preliminary data.</text>
</comment>
<sequence>MEKHVQIFLNKLSFACITIATFTLLLLFLENPSTCLGPPPPYPSSKRVYHRSFPKSTCDYSHRSYISVEKRNKRLWSSKTWIHTVHSYTILFSSLQAQAPVHNIHRLSNHSRALVVSAGPGHAVMALNNMGVADVTGLEVVESLPLVSRCDLHSLPFFDNVFDFGFSGYLDRSLFPARYVAEMERTVRRGGACVVAVEECGDEEVKDVVKLFKNSRFLDAQNVTIAGELRTRILMRVEK</sequence>
<name>A0ACC0AMS0_CATRO</name>
<dbReference type="EMBL" id="CM044705">
    <property type="protein sequence ID" value="KAI5660728.1"/>
    <property type="molecule type" value="Genomic_DNA"/>
</dbReference>
<evidence type="ECO:0000313" key="1">
    <source>
        <dbReference type="EMBL" id="KAI5660728.1"/>
    </source>
</evidence>
<evidence type="ECO:0000313" key="2">
    <source>
        <dbReference type="Proteomes" id="UP001060085"/>
    </source>
</evidence>
<accession>A0ACC0AMS0</accession>
<gene>
    <name evidence="1" type="ORF">M9H77_20051</name>
</gene>